<gene>
    <name evidence="1" type="ORF">MRB53_004499</name>
</gene>
<sequence length="95" mass="10154">MALANNKTVMLSHLALMLSLILIISIAESRFNFGLGKSDSTPDCETVFGVGAGDTCFAVTQAFNLTTEFFSALNPNLNCEALFVGEWLCVDGTVN</sequence>
<reference evidence="1 2" key="1">
    <citation type="journal article" date="2022" name="Hortic Res">
        <title>A haplotype resolved chromosomal level avocado genome allows analysis of novel avocado genes.</title>
        <authorList>
            <person name="Nath O."/>
            <person name="Fletcher S.J."/>
            <person name="Hayward A."/>
            <person name="Shaw L.M."/>
            <person name="Masouleh A.K."/>
            <person name="Furtado A."/>
            <person name="Henry R.J."/>
            <person name="Mitter N."/>
        </authorList>
    </citation>
    <scope>NUCLEOTIDE SEQUENCE [LARGE SCALE GENOMIC DNA]</scope>
    <source>
        <strain evidence="2">cv. Hass</strain>
    </source>
</reference>
<comment type="caution">
    <text evidence="1">The sequence shown here is derived from an EMBL/GenBank/DDBJ whole genome shotgun (WGS) entry which is preliminary data.</text>
</comment>
<evidence type="ECO:0000313" key="2">
    <source>
        <dbReference type="Proteomes" id="UP001234297"/>
    </source>
</evidence>
<proteinExistence type="predicted"/>
<name>A0ACC2MAV2_PERAE</name>
<dbReference type="Proteomes" id="UP001234297">
    <property type="component" value="Chromosome 2"/>
</dbReference>
<organism evidence="1 2">
    <name type="scientific">Persea americana</name>
    <name type="common">Avocado</name>
    <dbReference type="NCBI Taxonomy" id="3435"/>
    <lineage>
        <taxon>Eukaryota</taxon>
        <taxon>Viridiplantae</taxon>
        <taxon>Streptophyta</taxon>
        <taxon>Embryophyta</taxon>
        <taxon>Tracheophyta</taxon>
        <taxon>Spermatophyta</taxon>
        <taxon>Magnoliopsida</taxon>
        <taxon>Magnoliidae</taxon>
        <taxon>Laurales</taxon>
        <taxon>Lauraceae</taxon>
        <taxon>Persea</taxon>
    </lineage>
</organism>
<accession>A0ACC2MAV2</accession>
<evidence type="ECO:0000313" key="1">
    <source>
        <dbReference type="EMBL" id="KAJ8642751.1"/>
    </source>
</evidence>
<protein>
    <submittedName>
        <fullName evidence="1">Uncharacterized protein</fullName>
    </submittedName>
</protein>
<keyword evidence="2" id="KW-1185">Reference proteome</keyword>
<dbReference type="EMBL" id="CM056810">
    <property type="protein sequence ID" value="KAJ8642751.1"/>
    <property type="molecule type" value="Genomic_DNA"/>
</dbReference>